<feature type="domain" description="OTU" evidence="3">
    <location>
        <begin position="332"/>
        <end position="464"/>
    </location>
</feature>
<dbReference type="SUPFAM" id="SSF54001">
    <property type="entry name" value="Cysteine proteinases"/>
    <property type="match status" value="1"/>
</dbReference>
<feature type="region of interest" description="Disordered" evidence="2">
    <location>
        <begin position="255"/>
        <end position="285"/>
    </location>
</feature>
<dbReference type="AlphaFoldDB" id="A0A9P1M625"/>
<dbReference type="EMBL" id="CAMXCT020006782">
    <property type="protein sequence ID" value="CAL1173350.1"/>
    <property type="molecule type" value="Genomic_DNA"/>
</dbReference>
<protein>
    <submittedName>
        <fullName evidence="6">OTU domain-containing protein</fullName>
    </submittedName>
</protein>
<evidence type="ECO:0000313" key="7">
    <source>
        <dbReference type="Proteomes" id="UP001152797"/>
    </source>
</evidence>
<dbReference type="EMBL" id="CAMXCT030006782">
    <property type="protein sequence ID" value="CAL4807287.1"/>
    <property type="molecule type" value="Genomic_DNA"/>
</dbReference>
<dbReference type="InterPro" id="IPR050704">
    <property type="entry name" value="Peptidase_C85-like"/>
</dbReference>
<evidence type="ECO:0000313" key="4">
    <source>
        <dbReference type="EMBL" id="CAI4019975.1"/>
    </source>
</evidence>
<dbReference type="Pfam" id="PF02338">
    <property type="entry name" value="OTU"/>
    <property type="match status" value="1"/>
</dbReference>
<dbReference type="GO" id="GO:0016579">
    <property type="term" value="P:protein deubiquitination"/>
    <property type="evidence" value="ECO:0007669"/>
    <property type="project" value="TreeGrafter"/>
</dbReference>
<name>A0A9P1M625_9DINO</name>
<gene>
    <name evidence="4" type="ORF">C1SCF055_LOCUS44430</name>
</gene>
<dbReference type="OrthoDB" id="415023at2759"/>
<dbReference type="PROSITE" id="PS50802">
    <property type="entry name" value="OTU"/>
    <property type="match status" value="1"/>
</dbReference>
<dbReference type="InterPro" id="IPR038765">
    <property type="entry name" value="Papain-like_cys_pep_sf"/>
</dbReference>
<organism evidence="4">
    <name type="scientific">Cladocopium goreaui</name>
    <dbReference type="NCBI Taxonomy" id="2562237"/>
    <lineage>
        <taxon>Eukaryota</taxon>
        <taxon>Sar</taxon>
        <taxon>Alveolata</taxon>
        <taxon>Dinophyceae</taxon>
        <taxon>Suessiales</taxon>
        <taxon>Symbiodiniaceae</taxon>
        <taxon>Cladocopium</taxon>
    </lineage>
</organism>
<evidence type="ECO:0000256" key="1">
    <source>
        <dbReference type="SAM" id="Coils"/>
    </source>
</evidence>
<dbReference type="GO" id="GO:0004843">
    <property type="term" value="F:cysteine-type deubiquitinase activity"/>
    <property type="evidence" value="ECO:0007669"/>
    <property type="project" value="TreeGrafter"/>
</dbReference>
<keyword evidence="7" id="KW-1185">Reference proteome</keyword>
<evidence type="ECO:0000313" key="5">
    <source>
        <dbReference type="EMBL" id="CAL1173350.1"/>
    </source>
</evidence>
<proteinExistence type="predicted"/>
<dbReference type="PANTHER" id="PTHR12419">
    <property type="entry name" value="OTU DOMAIN CONTAINING PROTEIN"/>
    <property type="match status" value="1"/>
</dbReference>
<reference evidence="5" key="2">
    <citation type="submission" date="2024-04" db="EMBL/GenBank/DDBJ databases">
        <authorList>
            <person name="Chen Y."/>
            <person name="Shah S."/>
            <person name="Dougan E. K."/>
            <person name="Thang M."/>
            <person name="Chan C."/>
        </authorList>
    </citation>
    <scope>NUCLEOTIDE SEQUENCE [LARGE SCALE GENOMIC DNA]</scope>
</reference>
<reference evidence="4" key="1">
    <citation type="submission" date="2022-10" db="EMBL/GenBank/DDBJ databases">
        <authorList>
            <person name="Chen Y."/>
            <person name="Dougan E. K."/>
            <person name="Chan C."/>
            <person name="Rhodes N."/>
            <person name="Thang M."/>
        </authorList>
    </citation>
    <scope>NUCLEOTIDE SEQUENCE</scope>
</reference>
<dbReference type="PANTHER" id="PTHR12419:SF111">
    <property type="entry name" value="OVARIAN TUMOR DOMAIN-CONTAINING DEUBIQUITINATING ENZYME 9"/>
    <property type="match status" value="1"/>
</dbReference>
<comment type="caution">
    <text evidence="4">The sequence shown here is derived from an EMBL/GenBank/DDBJ whole genome shotgun (WGS) entry which is preliminary data.</text>
</comment>
<feature type="coiled-coil region" evidence="1">
    <location>
        <begin position="61"/>
        <end position="88"/>
    </location>
</feature>
<evidence type="ECO:0000259" key="3">
    <source>
        <dbReference type="PROSITE" id="PS50802"/>
    </source>
</evidence>
<keyword evidence="1" id="KW-0175">Coiled coil</keyword>
<feature type="compositionally biased region" description="Polar residues" evidence="2">
    <location>
        <begin position="218"/>
        <end position="230"/>
    </location>
</feature>
<sequence length="466" mass="52860">MILMQRPRYEVLGRHEAVVDRYNQLHRLVDDNSPFQQEKKSFWDHRRRQLLQSQEEIRAQKDQNRRHLSQLEFNYEELRQEYDLLRQRSSLGLRSHQLHLAAAAERRILDDLYHVEGQRRVLQQKQALLLEDENRVSANLQTLERDIENFRLSLQAQSSQGSQGRPRPESAPRFRSTMDSYQAGSLRPSRIAPAQPSPQWPPTWDDPGMGALGRDLNSLGSPVRQQSAPQHSLLKSEPRNQQALPSLAAWKPTASLGSSLGEGRREAAAFSPSPSPHTSPVAMRTSPISSPVAQAAPVLPVAPEAADAAMISLGSPAMRSDPLRERLEEHELQEMQVLGDGNCQFRALADQLAPYYDQRYHDQVRALVVQQLRAYPERYSPFVTEDYDEWVDRMAADKEWGTEVTLRAAADAFGAEIHVFADNLGEGQLYSAYEPSEKKMSKLVRLVFRSNRGDSGHYNSVEGISK</sequence>
<evidence type="ECO:0000256" key="2">
    <source>
        <dbReference type="SAM" id="MobiDB-lite"/>
    </source>
</evidence>
<feature type="region of interest" description="Disordered" evidence="2">
    <location>
        <begin position="155"/>
        <end position="241"/>
    </location>
</feature>
<accession>A0A9P1M625</accession>
<evidence type="ECO:0000313" key="6">
    <source>
        <dbReference type="EMBL" id="CAL4807287.1"/>
    </source>
</evidence>
<dbReference type="EMBL" id="CAMXCT010006782">
    <property type="protein sequence ID" value="CAI4019975.1"/>
    <property type="molecule type" value="Genomic_DNA"/>
</dbReference>
<feature type="compositionally biased region" description="Low complexity" evidence="2">
    <location>
        <begin position="155"/>
        <end position="164"/>
    </location>
</feature>
<dbReference type="Proteomes" id="UP001152797">
    <property type="component" value="Unassembled WGS sequence"/>
</dbReference>
<dbReference type="Gene3D" id="3.90.70.80">
    <property type="match status" value="1"/>
</dbReference>
<dbReference type="InterPro" id="IPR003323">
    <property type="entry name" value="OTU_dom"/>
</dbReference>